<comment type="caution">
    <text evidence="3">The sequence shown here is derived from an EMBL/GenBank/DDBJ whole genome shotgun (WGS) entry which is preliminary data.</text>
</comment>
<sequence length="253" mass="28188">MTMIFCSSRRGFIKGALGAGGVLALSACSSTPKTKDNNSKETPSATASASPKHNAYAKPFHDDYDYREAINDPKNVSNIGIYEPATEEHPAYAAPPPYYSSTYERNMTASSMNIAVTYYANYQNYMLLAGDARRLYLKNMLGGLFFPTIQELYDKGAGWVITPNQRILALTILERQPRIVDEANHLCEINVRYDLNPEAKVFIAAEKKLYPITDFDTRNLVTGGSIYGTMVCRFLDPKWEVNFTPTNGSMQGN</sequence>
<gene>
    <name evidence="3" type="ORF">HXO58_01375</name>
</gene>
<dbReference type="AlphaFoldDB" id="A0A930PTB5"/>
<dbReference type="Proteomes" id="UP000713964">
    <property type="component" value="Unassembled WGS sequence"/>
</dbReference>
<feature type="compositionally biased region" description="Polar residues" evidence="1">
    <location>
        <begin position="40"/>
        <end position="51"/>
    </location>
</feature>
<reference evidence="3" key="1">
    <citation type="submission" date="2020-04" db="EMBL/GenBank/DDBJ databases">
        <title>Deep metagenomics examines the oral microbiome during advanced dental caries in children, revealing novel taxa and co-occurrences with host molecules.</title>
        <authorList>
            <person name="Baker J.L."/>
            <person name="Morton J.T."/>
            <person name="Dinis M."/>
            <person name="Alvarez R."/>
            <person name="Tran N.C."/>
            <person name="Knight R."/>
            <person name="Edlund A."/>
        </authorList>
    </citation>
    <scope>NUCLEOTIDE SEQUENCE</scope>
    <source>
        <strain evidence="3">JCVI_29_bin.11</strain>
    </source>
</reference>
<dbReference type="InterPro" id="IPR006311">
    <property type="entry name" value="TAT_signal"/>
</dbReference>
<dbReference type="Pfam" id="PF19843">
    <property type="entry name" value="DUF6318"/>
    <property type="match status" value="1"/>
</dbReference>
<dbReference type="PROSITE" id="PS51318">
    <property type="entry name" value="TAT"/>
    <property type="match status" value="1"/>
</dbReference>
<evidence type="ECO:0000313" key="3">
    <source>
        <dbReference type="EMBL" id="MBF1658473.1"/>
    </source>
</evidence>
<dbReference type="NCBIfam" id="TIGR01409">
    <property type="entry name" value="TAT_signal_seq"/>
    <property type="match status" value="1"/>
</dbReference>
<dbReference type="InterPro" id="IPR046281">
    <property type="entry name" value="DUF6318"/>
</dbReference>
<protein>
    <submittedName>
        <fullName evidence="3">Twin-arginine translocation signal domain-containing protein</fullName>
    </submittedName>
</protein>
<feature type="region of interest" description="Disordered" evidence="1">
    <location>
        <begin position="30"/>
        <end position="56"/>
    </location>
</feature>
<accession>A0A930PTB5</accession>
<proteinExistence type="predicted"/>
<organism evidence="3 4">
    <name type="scientific">Rothia mucilaginosa</name>
    <dbReference type="NCBI Taxonomy" id="43675"/>
    <lineage>
        <taxon>Bacteria</taxon>
        <taxon>Bacillati</taxon>
        <taxon>Actinomycetota</taxon>
        <taxon>Actinomycetes</taxon>
        <taxon>Micrococcales</taxon>
        <taxon>Micrococcaceae</taxon>
        <taxon>Rothia</taxon>
    </lineage>
</organism>
<evidence type="ECO:0000256" key="1">
    <source>
        <dbReference type="SAM" id="MobiDB-lite"/>
    </source>
</evidence>
<name>A0A930PTB5_9MICC</name>
<feature type="domain" description="DUF6318" evidence="2">
    <location>
        <begin position="81"/>
        <end position="241"/>
    </location>
</feature>
<dbReference type="InterPro" id="IPR019546">
    <property type="entry name" value="TAT_signal_bac_arc"/>
</dbReference>
<evidence type="ECO:0000313" key="4">
    <source>
        <dbReference type="Proteomes" id="UP000713964"/>
    </source>
</evidence>
<evidence type="ECO:0000259" key="2">
    <source>
        <dbReference type="Pfam" id="PF19843"/>
    </source>
</evidence>
<dbReference type="EMBL" id="JABZXL010000002">
    <property type="protein sequence ID" value="MBF1658473.1"/>
    <property type="molecule type" value="Genomic_DNA"/>
</dbReference>